<keyword evidence="4" id="KW-0378">Hydrolase</keyword>
<dbReference type="CDD" id="cd00118">
    <property type="entry name" value="LysM"/>
    <property type="match status" value="1"/>
</dbReference>
<dbReference type="PROSITE" id="PS51109">
    <property type="entry name" value="G5"/>
    <property type="match status" value="1"/>
</dbReference>
<keyword evidence="1" id="KW-0732">Signal</keyword>
<dbReference type="InterPro" id="IPR018392">
    <property type="entry name" value="LysM"/>
</dbReference>
<dbReference type="Proteomes" id="UP000052015">
    <property type="component" value="Unassembled WGS sequence"/>
</dbReference>
<keyword evidence="5" id="KW-1185">Reference proteome</keyword>
<feature type="domain" description="LysM" evidence="3">
    <location>
        <begin position="200"/>
        <end position="244"/>
    </location>
</feature>
<dbReference type="OrthoDB" id="9809488at2"/>
<evidence type="ECO:0000313" key="4">
    <source>
        <dbReference type="EMBL" id="KRQ86309.1"/>
    </source>
</evidence>
<feature type="domain" description="G5" evidence="2">
    <location>
        <begin position="251"/>
        <end position="331"/>
    </location>
</feature>
<dbReference type="EMBL" id="LKHP01000012">
    <property type="protein sequence ID" value="KRQ86309.1"/>
    <property type="molecule type" value="Genomic_DNA"/>
</dbReference>
<dbReference type="PANTHER" id="PTHR21666">
    <property type="entry name" value="PEPTIDASE-RELATED"/>
    <property type="match status" value="1"/>
</dbReference>
<dbReference type="SUPFAM" id="SSF54106">
    <property type="entry name" value="LysM domain"/>
    <property type="match status" value="1"/>
</dbReference>
<dbReference type="Gene3D" id="2.70.70.10">
    <property type="entry name" value="Glucose Permease (Domain IIA)"/>
    <property type="match status" value="1"/>
</dbReference>
<evidence type="ECO:0000256" key="1">
    <source>
        <dbReference type="ARBA" id="ARBA00022729"/>
    </source>
</evidence>
<reference evidence="4 5" key="1">
    <citation type="submission" date="2015-09" db="EMBL/GenBank/DDBJ databases">
        <title>Draft genome sequence of a Caloramator mitchellensis, a moderate thermophile from the Great Artesian Basin of Australia.</title>
        <authorList>
            <person name="Patel B.K."/>
        </authorList>
    </citation>
    <scope>NUCLEOTIDE SEQUENCE [LARGE SCALE GENOMIC DNA]</scope>
    <source>
        <strain evidence="4 5">VF08</strain>
    </source>
</reference>
<dbReference type="SMART" id="SM00257">
    <property type="entry name" value="LysM"/>
    <property type="match status" value="1"/>
</dbReference>
<comment type="caution">
    <text evidence="4">The sequence shown here is derived from an EMBL/GenBank/DDBJ whole genome shotgun (WGS) entry which is preliminary data.</text>
</comment>
<dbReference type="Pfam" id="PF07501">
    <property type="entry name" value="G5"/>
    <property type="match status" value="1"/>
</dbReference>
<name>A0A0R3K082_CALMK</name>
<gene>
    <name evidence="4" type="primary">mepM_2</name>
    <name evidence="4" type="ORF">ABG79_01932</name>
</gene>
<evidence type="ECO:0000259" key="2">
    <source>
        <dbReference type="PROSITE" id="PS51109"/>
    </source>
</evidence>
<dbReference type="EC" id="3.4.24.-" evidence="4"/>
<proteinExistence type="predicted"/>
<evidence type="ECO:0000259" key="3">
    <source>
        <dbReference type="PROSITE" id="PS51782"/>
    </source>
</evidence>
<dbReference type="SMART" id="SM01208">
    <property type="entry name" value="G5"/>
    <property type="match status" value="1"/>
</dbReference>
<protein>
    <submittedName>
        <fullName evidence="4">Murein DD-endopeptidase MepM</fullName>
        <ecNumber evidence="4">3.4.24.-</ecNumber>
    </submittedName>
</protein>
<dbReference type="Gene3D" id="2.20.230.10">
    <property type="entry name" value="Resuscitation-promoting factor rpfb"/>
    <property type="match status" value="1"/>
</dbReference>
<dbReference type="SUPFAM" id="SSF51261">
    <property type="entry name" value="Duplicated hybrid motif"/>
    <property type="match status" value="1"/>
</dbReference>
<evidence type="ECO:0000313" key="5">
    <source>
        <dbReference type="Proteomes" id="UP000052015"/>
    </source>
</evidence>
<dbReference type="Pfam" id="PF01551">
    <property type="entry name" value="Peptidase_M23"/>
    <property type="match status" value="1"/>
</dbReference>
<dbReference type="CDD" id="cd12797">
    <property type="entry name" value="M23_peptidase"/>
    <property type="match status" value="1"/>
</dbReference>
<dbReference type="PATRIC" id="fig|908809.3.peg.1935"/>
<dbReference type="InterPro" id="IPR016047">
    <property type="entry name" value="M23ase_b-sheet_dom"/>
</dbReference>
<organism evidence="4 5">
    <name type="scientific">Caloramator mitchellensis</name>
    <dbReference type="NCBI Taxonomy" id="908809"/>
    <lineage>
        <taxon>Bacteria</taxon>
        <taxon>Bacillati</taxon>
        <taxon>Bacillota</taxon>
        <taxon>Clostridia</taxon>
        <taxon>Eubacteriales</taxon>
        <taxon>Clostridiaceae</taxon>
        <taxon>Caloramator</taxon>
    </lineage>
</organism>
<dbReference type="InterPro" id="IPR050570">
    <property type="entry name" value="Cell_wall_metabolism_enzyme"/>
</dbReference>
<dbReference type="Pfam" id="PF01476">
    <property type="entry name" value="LysM"/>
    <property type="match status" value="1"/>
</dbReference>
<accession>A0A0R3K082</accession>
<dbReference type="InterPro" id="IPR036779">
    <property type="entry name" value="LysM_dom_sf"/>
</dbReference>
<dbReference type="GO" id="GO:0004222">
    <property type="term" value="F:metalloendopeptidase activity"/>
    <property type="evidence" value="ECO:0007669"/>
    <property type="project" value="TreeGrafter"/>
</dbReference>
<dbReference type="PANTHER" id="PTHR21666:SF270">
    <property type="entry name" value="MUREIN HYDROLASE ACTIVATOR ENVC"/>
    <property type="match status" value="1"/>
</dbReference>
<sequence>MQDGDKLRISPIKANFSEILSKIDKFWVIGLIAGLLVATFSIDINIDKESAYIVKVNGQKIGAVKGVDVYNDVLSSIELTDGKNSLEKISFEKINFLKTDFLSKDELELSVRKELGLKAKVVAVKIDGQEVARVKSQKEYEKLLEDLKKYYYPKVDGEIKIISATIREKIEPDFVWDYYKNTQDIDDVIQKIADGQMLTQEYEVKKGDTIWDISLNNDISIEDIKLANPDLNIDKIQIGQKIKFIRKKPYVNVEIVAQINGKEEIPYDTKKIVDKNIKKGIEKIKEKGQTGLAYIEKKVFIVNDSVVQEDVLNTEVLKEPKDEVLIVGGKAHSGYVAFSGGFIRPSRGRLTSGFKFRWGRRHEGIDLASPTGTPIYAAASGKVIYAGWKSGYGKCIIISHSNGFTTLYGHASKLYVSIGEYVNKGEKIAAVGSTGRSTGPHLHFEVRKYGTPVDPLKYIR</sequence>
<dbReference type="InterPro" id="IPR011098">
    <property type="entry name" value="G5_dom"/>
</dbReference>
<dbReference type="STRING" id="908809.ABG79_01932"/>
<dbReference type="AlphaFoldDB" id="A0A0R3K082"/>
<dbReference type="PROSITE" id="PS51782">
    <property type="entry name" value="LYSM"/>
    <property type="match status" value="1"/>
</dbReference>
<dbReference type="Gene3D" id="3.10.350.10">
    <property type="entry name" value="LysM domain"/>
    <property type="match status" value="1"/>
</dbReference>
<dbReference type="RefSeq" id="WP_057979247.1">
    <property type="nucleotide sequence ID" value="NZ_LKHP01000012.1"/>
</dbReference>
<dbReference type="InterPro" id="IPR011055">
    <property type="entry name" value="Dup_hybrid_motif"/>
</dbReference>